<dbReference type="NCBIfam" id="NF046062">
    <property type="entry name" value="citrull_CtlX"/>
    <property type="match status" value="1"/>
</dbReference>
<dbReference type="PANTHER" id="PTHR43224:SF1">
    <property type="entry name" value="AMIDINOTRANSFERASE"/>
    <property type="match status" value="1"/>
</dbReference>
<dbReference type="SUPFAM" id="SSF55909">
    <property type="entry name" value="Pentein"/>
    <property type="match status" value="1"/>
</dbReference>
<protein>
    <submittedName>
        <fullName evidence="1">Amidinotransferase</fullName>
    </submittedName>
</protein>
<sequence>METNQAQDSQQITNQVVMIRPWSFRMNEETAVNNYFQKEGELMTAETVIARAQSEFDGFVKVLQSKGIEVLVVEEGPEMDTPDALFPNNWISFHADGTVGLYPMYAENRRRERREDVLEKLEALGYQIDSIQDYTPAEEEGVFLEGTGSLLLDRQNKLAYCALSERAHEELLDEFCEDFGYMPVGFVANQTVDGKRLPIYHTNVMMCLGQDFAVICLESIDDKKERKFVKQQLTKSGKEVVALSEAQIHQFAGNMLQLRGAEGQTYLVMSSAAYNSLNPTQIKTLEKYTELLHAPLDTIETLGGGSARCMLAEVFLPRRA</sequence>
<dbReference type="InterPro" id="IPR014541">
    <property type="entry name" value="Amdntrnsf_FN0238"/>
</dbReference>
<keyword evidence="1" id="KW-0808">Transferase</keyword>
<dbReference type="Gene3D" id="3.75.10.10">
    <property type="entry name" value="L-arginine/glycine Amidinotransferase, Chain A"/>
    <property type="match status" value="1"/>
</dbReference>
<dbReference type="Pfam" id="PF19420">
    <property type="entry name" value="DDAH_eukar"/>
    <property type="match status" value="1"/>
</dbReference>
<organism evidence="1 2">
    <name type="scientific">Aureicoccus marinus</name>
    <dbReference type="NCBI Taxonomy" id="754435"/>
    <lineage>
        <taxon>Bacteria</taxon>
        <taxon>Pseudomonadati</taxon>
        <taxon>Bacteroidota</taxon>
        <taxon>Flavobacteriia</taxon>
        <taxon>Flavobacteriales</taxon>
        <taxon>Flavobacteriaceae</taxon>
        <taxon>Aureicoccus</taxon>
    </lineage>
</organism>
<evidence type="ECO:0000313" key="2">
    <source>
        <dbReference type="Proteomes" id="UP000239366"/>
    </source>
</evidence>
<dbReference type="AlphaFoldDB" id="A0A2S7T4E5"/>
<keyword evidence="2" id="KW-1185">Reference proteome</keyword>
<comment type="caution">
    <text evidence="1">The sequence shown here is derived from an EMBL/GenBank/DDBJ whole genome shotgun (WGS) entry which is preliminary data.</text>
</comment>
<name>A0A2S7T4E5_9FLAO</name>
<dbReference type="PANTHER" id="PTHR43224">
    <property type="entry name" value="AMIDINOTRANSFERASE"/>
    <property type="match status" value="1"/>
</dbReference>
<dbReference type="GO" id="GO:0016740">
    <property type="term" value="F:transferase activity"/>
    <property type="evidence" value="ECO:0007669"/>
    <property type="project" value="UniProtKB-KW"/>
</dbReference>
<proteinExistence type="predicted"/>
<gene>
    <name evidence="1" type="ORF">BST99_00660</name>
</gene>
<accession>A0A2S7T4E5</accession>
<dbReference type="PIRSF" id="PIRSF028188">
    <property type="entry name" value="Amdntrnsf_FN0238"/>
    <property type="match status" value="1"/>
</dbReference>
<dbReference type="Proteomes" id="UP000239366">
    <property type="component" value="Unassembled WGS sequence"/>
</dbReference>
<evidence type="ECO:0000313" key="1">
    <source>
        <dbReference type="EMBL" id="PQJ14458.1"/>
    </source>
</evidence>
<dbReference type="RefSeq" id="WP_105000089.1">
    <property type="nucleotide sequence ID" value="NZ_MQVX01000001.1"/>
</dbReference>
<reference evidence="2" key="1">
    <citation type="submission" date="2016-11" db="EMBL/GenBank/DDBJ databases">
        <title>Trade-off between light-utilization and light-protection in marine flavobacteria.</title>
        <authorList>
            <person name="Kumagai Y."/>
            <person name="Yoshizawa S."/>
            <person name="Kogure K."/>
        </authorList>
    </citation>
    <scope>NUCLEOTIDE SEQUENCE [LARGE SCALE GENOMIC DNA]</scope>
    <source>
        <strain evidence="2">SG-18</strain>
    </source>
</reference>
<dbReference type="EMBL" id="MQVX01000001">
    <property type="protein sequence ID" value="PQJ14458.1"/>
    <property type="molecule type" value="Genomic_DNA"/>
</dbReference>
<dbReference type="OrthoDB" id="9788268at2"/>